<dbReference type="AlphaFoldDB" id="A0A8H4WYN6"/>
<dbReference type="EMBL" id="JABFAI010000095">
    <property type="protein sequence ID" value="KAF4955668.1"/>
    <property type="molecule type" value="Genomic_DNA"/>
</dbReference>
<comment type="caution">
    <text evidence="2">The sequence shown here is derived from an EMBL/GenBank/DDBJ whole genome shotgun (WGS) entry which is preliminary data.</text>
</comment>
<dbReference type="Proteomes" id="UP000604273">
    <property type="component" value="Unassembled WGS sequence"/>
</dbReference>
<keyword evidence="3" id="KW-1185">Reference proteome</keyword>
<reference evidence="2" key="1">
    <citation type="journal article" date="2020" name="BMC Genomics">
        <title>Correction to: Identification and distribution of gene clusters required for synthesis of sphingolipid metabolism inhibitors in diverse species of the filamentous fungus Fusarium.</title>
        <authorList>
            <person name="Kim H.S."/>
            <person name="Lohmar J.M."/>
            <person name="Busman M."/>
            <person name="Brown D.W."/>
            <person name="Naumann T.A."/>
            <person name="Divon H.H."/>
            <person name="Lysoe E."/>
            <person name="Uhlig S."/>
            <person name="Proctor R.H."/>
        </authorList>
    </citation>
    <scope>NUCLEOTIDE SEQUENCE</scope>
    <source>
        <strain evidence="2">NRRL 45417</strain>
    </source>
</reference>
<evidence type="ECO:0000313" key="2">
    <source>
        <dbReference type="EMBL" id="KAF4955668.1"/>
    </source>
</evidence>
<evidence type="ECO:0000313" key="3">
    <source>
        <dbReference type="Proteomes" id="UP000604273"/>
    </source>
</evidence>
<name>A0A8H4WYN6_9HYPO</name>
<dbReference type="Pfam" id="PF22939">
    <property type="entry name" value="WHD_GPIID"/>
    <property type="match status" value="1"/>
</dbReference>
<dbReference type="InterPro" id="IPR054471">
    <property type="entry name" value="GPIID_WHD"/>
</dbReference>
<protein>
    <recommendedName>
        <fullName evidence="1">GPI inositol-deacylase winged helix domain-containing protein</fullName>
    </recommendedName>
</protein>
<dbReference type="OrthoDB" id="1577640at2759"/>
<sequence>MKRIDHDKTQSQRVLAYQVLEWLTRAKRALTLSELRHALAVEPDSADSYLDEENLPEEDELVSACAGLAIVDKASGIVRLVHHTAQDFFEKNRVQVFPGDERGIASICLKYLSFKGLSGPCNSDDEYESRLRSNSFYSYAARNWGHHAHNSDSSQTFDWILKLIKDPNRVEAMSQALFTGGQESIFETHYPGYSQLFPRQMHDLALTKRFSN</sequence>
<dbReference type="PANTHER" id="PTHR10039">
    <property type="entry name" value="AMELOGENIN"/>
    <property type="match status" value="1"/>
</dbReference>
<gene>
    <name evidence="2" type="ORF">FGADI_4361</name>
</gene>
<organism evidence="2 3">
    <name type="scientific">Fusarium gaditjirri</name>
    <dbReference type="NCBI Taxonomy" id="282569"/>
    <lineage>
        <taxon>Eukaryota</taxon>
        <taxon>Fungi</taxon>
        <taxon>Dikarya</taxon>
        <taxon>Ascomycota</taxon>
        <taxon>Pezizomycotina</taxon>
        <taxon>Sordariomycetes</taxon>
        <taxon>Hypocreomycetidae</taxon>
        <taxon>Hypocreales</taxon>
        <taxon>Nectriaceae</taxon>
        <taxon>Fusarium</taxon>
        <taxon>Fusarium nisikadoi species complex</taxon>
    </lineage>
</organism>
<dbReference type="PANTHER" id="PTHR10039:SF15">
    <property type="entry name" value="NACHT DOMAIN-CONTAINING PROTEIN"/>
    <property type="match status" value="1"/>
</dbReference>
<proteinExistence type="predicted"/>
<feature type="domain" description="GPI inositol-deacylase winged helix" evidence="1">
    <location>
        <begin position="12"/>
        <end position="92"/>
    </location>
</feature>
<evidence type="ECO:0000259" key="1">
    <source>
        <dbReference type="Pfam" id="PF22939"/>
    </source>
</evidence>
<reference evidence="2" key="2">
    <citation type="submission" date="2020-05" db="EMBL/GenBank/DDBJ databases">
        <authorList>
            <person name="Kim H.-S."/>
            <person name="Proctor R.H."/>
            <person name="Brown D.W."/>
        </authorList>
    </citation>
    <scope>NUCLEOTIDE SEQUENCE</scope>
    <source>
        <strain evidence="2">NRRL 45417</strain>
    </source>
</reference>
<accession>A0A8H4WYN6</accession>